<organism evidence="4 5">
    <name type="scientific">Flavobacterium macrobrachii</name>
    <dbReference type="NCBI Taxonomy" id="591204"/>
    <lineage>
        <taxon>Bacteria</taxon>
        <taxon>Pseudomonadati</taxon>
        <taxon>Bacteroidota</taxon>
        <taxon>Flavobacteriia</taxon>
        <taxon>Flavobacteriales</taxon>
        <taxon>Flavobacteriaceae</taxon>
        <taxon>Flavobacterium</taxon>
    </lineage>
</organism>
<dbReference type="InterPro" id="IPR044023">
    <property type="entry name" value="Ig_7"/>
</dbReference>
<dbReference type="InterPro" id="IPR014755">
    <property type="entry name" value="Cu-Rt/internalin_Ig-like"/>
</dbReference>
<feature type="chain" id="PRO_5045677120" description="Ig-like domain-containing protein" evidence="2">
    <location>
        <begin position="25"/>
        <end position="585"/>
    </location>
</feature>
<evidence type="ECO:0000256" key="2">
    <source>
        <dbReference type="SAM" id="SignalP"/>
    </source>
</evidence>
<dbReference type="Pfam" id="PF19081">
    <property type="entry name" value="Ig_7"/>
    <property type="match status" value="1"/>
</dbReference>
<sequence>MRIKFTSKYLLTLLLLIFVRNVNAQCVDIQTILVDACSATSPSNDEGFNEMVRFRVGPNPLNVSNLSVNWPSNAWTGVVQNATTATKVASINASIIAAGNCGQVLEPTGGVLPANSTVLLVTSQNFTINYNSFNSLTSTLYIIFQNNNSVTGGHFGNYNPTPGTRSLSISFGGTCSDTVTYERSNLVNIFGVSGGTLAEQDGAAVNFSPSGVPTYVNEGCTAPVPPFTVNATASPTSCVSPGSVVNLTGSAQGYQSLQWTSDSGGTFSTPIALNSNFTVPSTATGTITLTLTATNVCNVSISSSVSINIGSSITPTVTPLTYCQNATASPLTAAASTGGTLNWYGTNSTGGTASSTAPTPSTTNVGTTTYYVSQTIGGCESPRVAIVVTVSNTPPTQAPQLFCNPTNSTPTSVNFDFNNIGQTNFTYSYSIDGGTPVTGTHVSPSNFSVPGVAPGQTVTFSLTWNGVCGASLTASTTVPTFTQLGPYCAGQTIPNLPLTSLNNKTGTWSPAVVDNMNTGTYVFTPNPEQCASRTSMTIVVTSTPTLVITNPPAVCSPSTVDLTLASVTAGSSAGTLSYWTNAAGT</sequence>
<dbReference type="Gene3D" id="2.60.40.1220">
    <property type="match status" value="1"/>
</dbReference>
<proteinExistence type="predicted"/>
<feature type="domain" description="Ig-like" evidence="3">
    <location>
        <begin position="314"/>
        <end position="391"/>
    </location>
</feature>
<keyword evidence="5" id="KW-1185">Reference proteome</keyword>
<feature type="signal peptide" evidence="2">
    <location>
        <begin position="1"/>
        <end position="24"/>
    </location>
</feature>
<evidence type="ECO:0000256" key="1">
    <source>
        <dbReference type="ARBA" id="ARBA00022729"/>
    </source>
</evidence>
<feature type="non-terminal residue" evidence="4">
    <location>
        <position position="585"/>
    </location>
</feature>
<evidence type="ECO:0000313" key="4">
    <source>
        <dbReference type="EMBL" id="MBM6500272.1"/>
    </source>
</evidence>
<gene>
    <name evidence="4" type="ORF">H9X54_013320</name>
</gene>
<evidence type="ECO:0000259" key="3">
    <source>
        <dbReference type="Pfam" id="PF19081"/>
    </source>
</evidence>
<name>A0ABS2CZ70_9FLAO</name>
<dbReference type="EMBL" id="JACSOD020000501">
    <property type="protein sequence ID" value="MBM6500272.1"/>
    <property type="molecule type" value="Genomic_DNA"/>
</dbReference>
<comment type="caution">
    <text evidence="4">The sequence shown here is derived from an EMBL/GenBank/DDBJ whole genome shotgun (WGS) entry which is preliminary data.</text>
</comment>
<dbReference type="Proteomes" id="UP000759529">
    <property type="component" value="Unassembled WGS sequence"/>
</dbReference>
<keyword evidence="1 2" id="KW-0732">Signal</keyword>
<protein>
    <recommendedName>
        <fullName evidence="3">Ig-like domain-containing protein</fullName>
    </recommendedName>
</protein>
<evidence type="ECO:0000313" key="5">
    <source>
        <dbReference type="Proteomes" id="UP000759529"/>
    </source>
</evidence>
<reference evidence="4 5" key="1">
    <citation type="submission" date="2021-02" db="EMBL/GenBank/DDBJ databases">
        <authorList>
            <person name="Jung H.S."/>
            <person name="Chun B.H."/>
            <person name="Jeon C.O."/>
        </authorList>
    </citation>
    <scope>NUCLEOTIDE SEQUENCE [LARGE SCALE GENOMIC DNA]</scope>
    <source>
        <strain evidence="4 5">LMG 25203</strain>
    </source>
</reference>
<accession>A0ABS2CZ70</accession>
<dbReference type="RefSeq" id="WP_204158776.1">
    <property type="nucleotide sequence ID" value="NZ_JACSOD020000501.1"/>
</dbReference>